<gene>
    <name evidence="2" type="ORF">Bccel_2679</name>
</gene>
<dbReference type="AlphaFoldDB" id="A0A0L6JNP3"/>
<protein>
    <submittedName>
        <fullName evidence="2">Type IV pilus assembly PilZ</fullName>
    </submittedName>
</protein>
<evidence type="ECO:0000313" key="2">
    <source>
        <dbReference type="EMBL" id="KNY27408.1"/>
    </source>
</evidence>
<reference evidence="3" key="1">
    <citation type="submission" date="2015-07" db="EMBL/GenBank/DDBJ databases">
        <title>Near-Complete Genome Sequence of the Cellulolytic Bacterium Bacteroides (Pseudobacteroides) cellulosolvens ATCC 35603.</title>
        <authorList>
            <person name="Dassa B."/>
            <person name="Utturkar S.M."/>
            <person name="Klingeman D.M."/>
            <person name="Hurt R.A."/>
            <person name="Keller M."/>
            <person name="Xu J."/>
            <person name="Reddy Y.H.K."/>
            <person name="Borovok I."/>
            <person name="Grinberg I.R."/>
            <person name="Lamed R."/>
            <person name="Zhivin O."/>
            <person name="Bayer E.A."/>
            <person name="Brown S.D."/>
        </authorList>
    </citation>
    <scope>NUCLEOTIDE SEQUENCE [LARGE SCALE GENOMIC DNA]</scope>
    <source>
        <strain evidence="3">DSM 2933</strain>
    </source>
</reference>
<comment type="caution">
    <text evidence="2">The sequence shown here is derived from an EMBL/GenBank/DDBJ whole genome shotgun (WGS) entry which is preliminary data.</text>
</comment>
<feature type="domain" description="PilZ" evidence="1">
    <location>
        <begin position="6"/>
        <end position="108"/>
    </location>
</feature>
<evidence type="ECO:0000259" key="1">
    <source>
        <dbReference type="Pfam" id="PF07238"/>
    </source>
</evidence>
<accession>A0A0L6JNP3</accession>
<dbReference type="Proteomes" id="UP000036923">
    <property type="component" value="Unassembled WGS sequence"/>
</dbReference>
<dbReference type="Pfam" id="PF07238">
    <property type="entry name" value="PilZ"/>
    <property type="match status" value="1"/>
</dbReference>
<evidence type="ECO:0000313" key="3">
    <source>
        <dbReference type="Proteomes" id="UP000036923"/>
    </source>
</evidence>
<dbReference type="Gene3D" id="2.40.10.220">
    <property type="entry name" value="predicted glycosyltransferase like domains"/>
    <property type="match status" value="1"/>
</dbReference>
<keyword evidence="3" id="KW-1185">Reference proteome</keyword>
<dbReference type="InterPro" id="IPR009875">
    <property type="entry name" value="PilZ_domain"/>
</dbReference>
<proteinExistence type="predicted"/>
<dbReference type="RefSeq" id="WP_036942851.1">
    <property type="nucleotide sequence ID" value="NZ_JQKC01000019.1"/>
</dbReference>
<dbReference type="OrthoDB" id="2084378at2"/>
<dbReference type="eggNOG" id="ENOG5033YEE">
    <property type="taxonomic scope" value="Bacteria"/>
</dbReference>
<sequence>MSQVSEKRKYQRCGNAVCKIMMSDDKKNWQEIDVCDISAGGLKFTSTNDLASENSYYFDIVVYNMLSEFDMKFEGELIRKEENCNENTYAAKFINVNKYNQIQLDEVIESRITVSKQTQPAPSNEEGVYTFFLIPRMRSRRIKLY</sequence>
<dbReference type="GO" id="GO:0035438">
    <property type="term" value="F:cyclic-di-GMP binding"/>
    <property type="evidence" value="ECO:0007669"/>
    <property type="project" value="InterPro"/>
</dbReference>
<dbReference type="SUPFAM" id="SSF141371">
    <property type="entry name" value="PilZ domain-like"/>
    <property type="match status" value="1"/>
</dbReference>
<name>A0A0L6JNP3_9FIRM</name>
<dbReference type="STRING" id="398512.Bccel_2679"/>
<dbReference type="EMBL" id="LGTC01000001">
    <property type="protein sequence ID" value="KNY27408.1"/>
    <property type="molecule type" value="Genomic_DNA"/>
</dbReference>
<organism evidence="2 3">
    <name type="scientific">Pseudobacteroides cellulosolvens ATCC 35603 = DSM 2933</name>
    <dbReference type="NCBI Taxonomy" id="398512"/>
    <lineage>
        <taxon>Bacteria</taxon>
        <taxon>Bacillati</taxon>
        <taxon>Bacillota</taxon>
        <taxon>Clostridia</taxon>
        <taxon>Eubacteriales</taxon>
        <taxon>Oscillospiraceae</taxon>
        <taxon>Pseudobacteroides</taxon>
    </lineage>
</organism>